<proteinExistence type="predicted"/>
<dbReference type="InterPro" id="IPR000326">
    <property type="entry name" value="PAP2/HPO"/>
</dbReference>
<feature type="domain" description="Phosphatidic acid phosphatase type 2/haloperoxidase" evidence="1">
    <location>
        <begin position="114"/>
        <end position="237"/>
    </location>
</feature>
<dbReference type="EMBL" id="CAKLPZ010000003">
    <property type="protein sequence ID" value="CAH1001782.1"/>
    <property type="molecule type" value="Genomic_DNA"/>
</dbReference>
<dbReference type="PANTHER" id="PTHR14969:SF13">
    <property type="entry name" value="AT30094P"/>
    <property type="match status" value="1"/>
</dbReference>
<dbReference type="CDD" id="cd01610">
    <property type="entry name" value="PAP2_like"/>
    <property type="match status" value="1"/>
</dbReference>
<dbReference type="Pfam" id="PF01569">
    <property type="entry name" value="PAP2"/>
    <property type="match status" value="1"/>
</dbReference>
<sequence>MLSVRNLFIFVLLLLTLGVGAQEFPYALEWKREVSLLSLGGGLSVGSHLLESRIRPLTLDQLVGQRRHKVWFLDRGATRNECDVARVLSDELLRGAMLLPATLAISRRGRRKGLVLATMLAQTMLLNDGFTKMTKVLIRRDRPLTFNEQVDSGAKMGSDARQSFVSGHTSNAAALSFFTAKVFHDLYPDSPWRPAIWAGAAIVPLATGYARYRAGKHFPTDIAAGYALGAALGILIPQWHKSPTQPGWSVGMAGDGLGLSLRW</sequence>
<organism evidence="2 3">
    <name type="scientific">Neolewinella maritima</name>
    <dbReference type="NCBI Taxonomy" id="1383882"/>
    <lineage>
        <taxon>Bacteria</taxon>
        <taxon>Pseudomonadati</taxon>
        <taxon>Bacteroidota</taxon>
        <taxon>Saprospiria</taxon>
        <taxon>Saprospirales</taxon>
        <taxon>Lewinellaceae</taxon>
        <taxon>Neolewinella</taxon>
    </lineage>
</organism>
<reference evidence="2" key="1">
    <citation type="submission" date="2021-12" db="EMBL/GenBank/DDBJ databases">
        <authorList>
            <person name="Rodrigo-Torres L."/>
            <person name="Arahal R. D."/>
            <person name="Lucena T."/>
        </authorList>
    </citation>
    <scope>NUCLEOTIDE SEQUENCE</scope>
    <source>
        <strain evidence="2">CECT 8419</strain>
    </source>
</reference>
<name>A0ABN8F891_9BACT</name>
<dbReference type="InterPro" id="IPR036938">
    <property type="entry name" value="PAP2/HPO_sf"/>
</dbReference>
<evidence type="ECO:0000313" key="2">
    <source>
        <dbReference type="EMBL" id="CAH1001782.1"/>
    </source>
</evidence>
<keyword evidence="3" id="KW-1185">Reference proteome</keyword>
<dbReference type="SUPFAM" id="SSF48317">
    <property type="entry name" value="Acid phosphatase/Vanadium-dependent haloperoxidase"/>
    <property type="match status" value="1"/>
</dbReference>
<dbReference type="Proteomes" id="UP000837803">
    <property type="component" value="Unassembled WGS sequence"/>
</dbReference>
<accession>A0ABN8F891</accession>
<comment type="caution">
    <text evidence="2">The sequence shown here is derived from an EMBL/GenBank/DDBJ whole genome shotgun (WGS) entry which is preliminary data.</text>
</comment>
<dbReference type="SMART" id="SM00014">
    <property type="entry name" value="acidPPc"/>
    <property type="match status" value="1"/>
</dbReference>
<protein>
    <recommendedName>
        <fullName evidence="1">Phosphatidic acid phosphatase type 2/haloperoxidase domain-containing protein</fullName>
    </recommendedName>
</protein>
<evidence type="ECO:0000259" key="1">
    <source>
        <dbReference type="SMART" id="SM00014"/>
    </source>
</evidence>
<evidence type="ECO:0000313" key="3">
    <source>
        <dbReference type="Proteomes" id="UP000837803"/>
    </source>
</evidence>
<dbReference type="RefSeq" id="WP_238751634.1">
    <property type="nucleotide sequence ID" value="NZ_CAKLPZ010000003.1"/>
</dbReference>
<gene>
    <name evidence="2" type="ORF">LEM8419_02688</name>
</gene>
<dbReference type="Gene3D" id="1.20.144.10">
    <property type="entry name" value="Phosphatidic acid phosphatase type 2/haloperoxidase"/>
    <property type="match status" value="1"/>
</dbReference>
<dbReference type="PANTHER" id="PTHR14969">
    <property type="entry name" value="SPHINGOSINE-1-PHOSPHATE PHOSPHOHYDROLASE"/>
    <property type="match status" value="1"/>
</dbReference>